<dbReference type="AlphaFoldDB" id="A0A512E454"/>
<reference evidence="1 2" key="1">
    <citation type="submission" date="2019-07" db="EMBL/GenBank/DDBJ databases">
        <title>Whole genome shotgun sequence of Skermanella aerolata NBRC 106429.</title>
        <authorList>
            <person name="Hosoyama A."/>
            <person name="Uohara A."/>
            <person name="Ohji S."/>
            <person name="Ichikawa N."/>
        </authorList>
    </citation>
    <scope>NUCLEOTIDE SEQUENCE [LARGE SCALE GENOMIC DNA]</scope>
    <source>
        <strain evidence="1 2">NBRC 106429</strain>
    </source>
</reference>
<name>A0A512E454_9PROT</name>
<evidence type="ECO:0000313" key="1">
    <source>
        <dbReference type="EMBL" id="GEO43482.1"/>
    </source>
</evidence>
<comment type="caution">
    <text evidence="1">The sequence shown here is derived from an EMBL/GenBank/DDBJ whole genome shotgun (WGS) entry which is preliminary data.</text>
</comment>
<sequence>MDLVLEGDGELPVALIHQALDHDGPRHVEGPDRFRRIADLLQHPAGQLAFAEALPGAFMPDRRRHPVALGFRCPNVFKVSDRAMI</sequence>
<gene>
    <name evidence="1" type="ORF">SAE02_76300</name>
</gene>
<dbReference type="EMBL" id="BJYZ01000091">
    <property type="protein sequence ID" value="GEO43482.1"/>
    <property type="molecule type" value="Genomic_DNA"/>
</dbReference>
<dbReference type="Proteomes" id="UP000321523">
    <property type="component" value="Unassembled WGS sequence"/>
</dbReference>
<protein>
    <submittedName>
        <fullName evidence="1">Uncharacterized protein</fullName>
    </submittedName>
</protein>
<evidence type="ECO:0000313" key="2">
    <source>
        <dbReference type="Proteomes" id="UP000321523"/>
    </source>
</evidence>
<proteinExistence type="predicted"/>
<organism evidence="1 2">
    <name type="scientific">Skermanella aerolata</name>
    <dbReference type="NCBI Taxonomy" id="393310"/>
    <lineage>
        <taxon>Bacteria</taxon>
        <taxon>Pseudomonadati</taxon>
        <taxon>Pseudomonadota</taxon>
        <taxon>Alphaproteobacteria</taxon>
        <taxon>Rhodospirillales</taxon>
        <taxon>Azospirillaceae</taxon>
        <taxon>Skermanella</taxon>
    </lineage>
</organism>
<accession>A0A512E454</accession>
<keyword evidence="2" id="KW-1185">Reference proteome</keyword>